<protein>
    <recommendedName>
        <fullName evidence="2">Anti-sigma factor antagonist</fullName>
    </recommendedName>
</protein>
<name>A0A7D5N848_9PROT</name>
<sequence>MSIEVEAFPRDGMTVVAVAGEIDGSSAPSLQSKILPLLQENDSLILDLNRVTYMSSAGLRMLLLLYRQAAAHNGRVALAGLAESIRDTMEITGFLKFFTVANSVDAALTALKQVRHG</sequence>
<dbReference type="InterPro" id="IPR003658">
    <property type="entry name" value="Anti-sigma_ant"/>
</dbReference>
<evidence type="ECO:0000256" key="1">
    <source>
        <dbReference type="ARBA" id="ARBA00009013"/>
    </source>
</evidence>
<accession>A0A7D5N848</accession>
<dbReference type="PANTHER" id="PTHR33495:SF14">
    <property type="entry name" value="ANTI-SIGMA FACTOR ANTAGONIST"/>
    <property type="match status" value="1"/>
</dbReference>
<dbReference type="InterPro" id="IPR036513">
    <property type="entry name" value="STAS_dom_sf"/>
</dbReference>
<evidence type="ECO:0000313" key="4">
    <source>
        <dbReference type="EMBL" id="QLH48414.1"/>
    </source>
</evidence>
<dbReference type="EMBL" id="CP058708">
    <property type="protein sequence ID" value="QLH48414.1"/>
    <property type="molecule type" value="Genomic_DNA"/>
</dbReference>
<feature type="domain" description="STAS" evidence="3">
    <location>
        <begin position="3"/>
        <end position="111"/>
    </location>
</feature>
<gene>
    <name evidence="4" type="ORF">HWD57_00345</name>
</gene>
<organism evidence="4 5">
    <name type="scientific">Candidatus Accumulibacter cognatus</name>
    <dbReference type="NCBI Taxonomy" id="2954383"/>
    <lineage>
        <taxon>Bacteria</taxon>
        <taxon>Pseudomonadati</taxon>
        <taxon>Pseudomonadota</taxon>
        <taxon>Betaproteobacteria</taxon>
        <taxon>Candidatus Accumulibacter</taxon>
    </lineage>
</organism>
<dbReference type="PROSITE" id="PS50801">
    <property type="entry name" value="STAS"/>
    <property type="match status" value="1"/>
</dbReference>
<dbReference type="NCBIfam" id="TIGR00377">
    <property type="entry name" value="ant_ant_sig"/>
    <property type="match status" value="1"/>
</dbReference>
<dbReference type="GO" id="GO:0043856">
    <property type="term" value="F:anti-sigma factor antagonist activity"/>
    <property type="evidence" value="ECO:0007669"/>
    <property type="project" value="InterPro"/>
</dbReference>
<dbReference type="PANTHER" id="PTHR33495">
    <property type="entry name" value="ANTI-SIGMA FACTOR ANTAGONIST TM_1081-RELATED-RELATED"/>
    <property type="match status" value="1"/>
</dbReference>
<dbReference type="CDD" id="cd07043">
    <property type="entry name" value="STAS_anti-anti-sigma_factors"/>
    <property type="match status" value="1"/>
</dbReference>
<evidence type="ECO:0000256" key="2">
    <source>
        <dbReference type="RuleBase" id="RU003749"/>
    </source>
</evidence>
<reference evidence="4 5" key="1">
    <citation type="journal article" date="2019" name="Microbiome">
        <title>Annotated bacterial chromosomes from frame-shift-corrected long-read metagenomic data.</title>
        <authorList>
            <person name="Arumugam K."/>
            <person name="Bagci C."/>
            <person name="Bessarab I."/>
            <person name="Beier S."/>
            <person name="Buchfink B."/>
            <person name="Gorska A."/>
            <person name="Qiu G."/>
            <person name="Huson D.H."/>
            <person name="Williams R.B.H."/>
        </authorList>
    </citation>
    <scope>NUCLEOTIDE SEQUENCE [LARGE SCALE GENOMIC DNA]</scope>
    <source>
        <strain evidence="4">SSA1</strain>
    </source>
</reference>
<proteinExistence type="inferred from homology"/>
<dbReference type="InterPro" id="IPR002645">
    <property type="entry name" value="STAS_dom"/>
</dbReference>
<comment type="similarity">
    <text evidence="1 2">Belongs to the anti-sigma-factor antagonist family.</text>
</comment>
<evidence type="ECO:0000259" key="3">
    <source>
        <dbReference type="PROSITE" id="PS50801"/>
    </source>
</evidence>
<dbReference type="SUPFAM" id="SSF52091">
    <property type="entry name" value="SpoIIaa-like"/>
    <property type="match status" value="1"/>
</dbReference>
<dbReference type="KEGG" id="acog:HWD57_00345"/>
<dbReference type="Proteomes" id="UP000509684">
    <property type="component" value="Chromosome"/>
</dbReference>
<dbReference type="Pfam" id="PF01740">
    <property type="entry name" value="STAS"/>
    <property type="match status" value="1"/>
</dbReference>
<evidence type="ECO:0000313" key="5">
    <source>
        <dbReference type="Proteomes" id="UP000509684"/>
    </source>
</evidence>
<dbReference type="Gene3D" id="3.30.750.24">
    <property type="entry name" value="STAS domain"/>
    <property type="match status" value="1"/>
</dbReference>
<dbReference type="AlphaFoldDB" id="A0A7D5N848"/>